<evidence type="ECO:0000256" key="1">
    <source>
        <dbReference type="ARBA" id="ARBA00007637"/>
    </source>
</evidence>
<dbReference type="PANTHER" id="PTHR43000">
    <property type="entry name" value="DTDP-D-GLUCOSE 4,6-DEHYDRATASE-RELATED"/>
    <property type="match status" value="1"/>
</dbReference>
<dbReference type="EMBL" id="BDUF01000112">
    <property type="protein sequence ID" value="GAX92005.1"/>
    <property type="molecule type" value="Genomic_DNA"/>
</dbReference>
<dbReference type="OrthoDB" id="181047at2"/>
<dbReference type="Proteomes" id="UP000217785">
    <property type="component" value="Unassembled WGS sequence"/>
</dbReference>
<protein>
    <submittedName>
        <fullName evidence="3">UDP-glucose 4-epimerase</fullName>
    </submittedName>
</protein>
<dbReference type="InterPro" id="IPR036291">
    <property type="entry name" value="NAD(P)-bd_dom_sf"/>
</dbReference>
<dbReference type="Gene3D" id="3.40.50.720">
    <property type="entry name" value="NAD(P)-binding Rossmann-like Domain"/>
    <property type="match status" value="1"/>
</dbReference>
<dbReference type="AlphaFoldDB" id="A0A292YU33"/>
<accession>A0A292YU33</accession>
<proteinExistence type="inferred from homology"/>
<dbReference type="InterPro" id="IPR001509">
    <property type="entry name" value="Epimerase_deHydtase"/>
</dbReference>
<feature type="domain" description="NAD-dependent epimerase/dehydratase" evidence="2">
    <location>
        <begin position="3"/>
        <end position="240"/>
    </location>
</feature>
<sequence length="316" mass="35087">MKIVVTGAAGFIGSNLVDRLLREGHEVVGIDMLTIPEWEAVKRRNISEAMKNANFQFRQSDLLQMNLPEILKDADVVFHQAAIAGVRKSWGKDFGEYVNLNILATQRLLEACKDTGIKKFVYASSSSVYGGTDGPTDEDAPLLPISPYGVSKLAGEQLVRMYHVNYGLPTTSLRYFTVYGPRQRPDMAFHKFLKAILDGQPIPLYGNGEQTRDFTFVSDAVEANMLAMNLGVHGNVFNVGGVERASVNEILAIMQEVTGMQVRIEHLPKQPGDPLHTWADISNARKIMGYSPKIQLKEGLAAEWHYIRDLYGKGDS</sequence>
<comment type="caution">
    <text evidence="3">The sequence shown here is derived from an EMBL/GenBank/DDBJ whole genome shotgun (WGS) entry which is preliminary data.</text>
</comment>
<dbReference type="RefSeq" id="WP_096184352.1">
    <property type="nucleotide sequence ID" value="NZ_BDUF01000112.1"/>
</dbReference>
<evidence type="ECO:0000259" key="2">
    <source>
        <dbReference type="Pfam" id="PF01370"/>
    </source>
</evidence>
<evidence type="ECO:0000313" key="3">
    <source>
        <dbReference type="EMBL" id="GAX92005.1"/>
    </source>
</evidence>
<name>A0A292YU33_9BACL</name>
<dbReference type="SUPFAM" id="SSF51735">
    <property type="entry name" value="NAD(P)-binding Rossmann-fold domains"/>
    <property type="match status" value="1"/>
</dbReference>
<keyword evidence="4" id="KW-1185">Reference proteome</keyword>
<reference evidence="4" key="1">
    <citation type="submission" date="2017-07" db="EMBL/GenBank/DDBJ databases">
        <title>Draft genome sequence of Effusibacillus lacus strain skLN1.</title>
        <authorList>
            <person name="Watanabe M."/>
            <person name="Kojima H."/>
            <person name="Fukui M."/>
        </authorList>
    </citation>
    <scope>NUCLEOTIDE SEQUENCE [LARGE SCALE GENOMIC DNA]</scope>
    <source>
        <strain evidence="4">skLN1</strain>
    </source>
</reference>
<organism evidence="3 4">
    <name type="scientific">Effusibacillus lacus</name>
    <dbReference type="NCBI Taxonomy" id="1348429"/>
    <lineage>
        <taxon>Bacteria</taxon>
        <taxon>Bacillati</taxon>
        <taxon>Bacillota</taxon>
        <taxon>Bacilli</taxon>
        <taxon>Bacillales</taxon>
        <taxon>Alicyclobacillaceae</taxon>
        <taxon>Effusibacillus</taxon>
    </lineage>
</organism>
<dbReference type="PRINTS" id="PR01713">
    <property type="entry name" value="NUCEPIMERASE"/>
</dbReference>
<comment type="similarity">
    <text evidence="1">Belongs to the NAD(P)-dependent epimerase/dehydratase family.</text>
</comment>
<evidence type="ECO:0000313" key="4">
    <source>
        <dbReference type="Proteomes" id="UP000217785"/>
    </source>
</evidence>
<dbReference type="Pfam" id="PF01370">
    <property type="entry name" value="Epimerase"/>
    <property type="match status" value="1"/>
</dbReference>
<gene>
    <name evidence="3" type="ORF">EFBL_3696</name>
</gene>